<keyword evidence="4 5" id="KW-0472">Membrane</keyword>
<dbReference type="PANTHER" id="PTHR30249:SF0">
    <property type="entry name" value="PLASTIDAL GLYCOLATE_GLYCERATE TRANSLOCATOR 1, CHLOROPLASTIC"/>
    <property type="match status" value="1"/>
</dbReference>
<dbReference type="Proteomes" id="UP000832011">
    <property type="component" value="Chromosome"/>
</dbReference>
<feature type="transmembrane region" description="Helical" evidence="5">
    <location>
        <begin position="202"/>
        <end position="225"/>
    </location>
</feature>
<dbReference type="RefSeq" id="WP_058305037.1">
    <property type="nucleotide sequence ID" value="NZ_CABKVG010000005.1"/>
</dbReference>
<evidence type="ECO:0000256" key="3">
    <source>
        <dbReference type="ARBA" id="ARBA00022989"/>
    </source>
</evidence>
<dbReference type="EMBL" id="CP091511">
    <property type="protein sequence ID" value="UOO90716.1"/>
    <property type="molecule type" value="Genomic_DNA"/>
</dbReference>
<evidence type="ECO:0000256" key="1">
    <source>
        <dbReference type="ARBA" id="ARBA00004141"/>
    </source>
</evidence>
<dbReference type="PANTHER" id="PTHR30249">
    <property type="entry name" value="PUTATIVE SEROTONIN TRANSPORTER"/>
    <property type="match status" value="1"/>
</dbReference>
<protein>
    <submittedName>
        <fullName evidence="6">LrgB family protein</fullName>
    </submittedName>
</protein>
<comment type="subcellular location">
    <subcellularLocation>
        <location evidence="1">Membrane</location>
        <topology evidence="1">Multi-pass membrane protein</topology>
    </subcellularLocation>
</comment>
<feature type="transmembrane region" description="Helical" evidence="5">
    <location>
        <begin position="31"/>
        <end position="51"/>
    </location>
</feature>
<evidence type="ECO:0000256" key="4">
    <source>
        <dbReference type="ARBA" id="ARBA00023136"/>
    </source>
</evidence>
<accession>A0ABY4E4N2</accession>
<evidence type="ECO:0000256" key="2">
    <source>
        <dbReference type="ARBA" id="ARBA00022692"/>
    </source>
</evidence>
<keyword evidence="7" id="KW-1185">Reference proteome</keyword>
<feature type="transmembrane region" description="Helical" evidence="5">
    <location>
        <begin position="147"/>
        <end position="168"/>
    </location>
</feature>
<keyword evidence="2 5" id="KW-0812">Transmembrane</keyword>
<organism evidence="6 7">
    <name type="scientific">Vitreoscilla massiliensis</name>
    <dbReference type="NCBI Taxonomy" id="1689272"/>
    <lineage>
        <taxon>Bacteria</taxon>
        <taxon>Pseudomonadati</taxon>
        <taxon>Pseudomonadota</taxon>
        <taxon>Betaproteobacteria</taxon>
        <taxon>Neisseriales</taxon>
        <taxon>Neisseriaceae</taxon>
        <taxon>Vitreoscilla</taxon>
    </lineage>
</organism>
<evidence type="ECO:0000313" key="7">
    <source>
        <dbReference type="Proteomes" id="UP000832011"/>
    </source>
</evidence>
<feature type="transmembrane region" description="Helical" evidence="5">
    <location>
        <begin position="6"/>
        <end position="24"/>
    </location>
</feature>
<dbReference type="InterPro" id="IPR007300">
    <property type="entry name" value="CidB/LrgB"/>
</dbReference>
<keyword evidence="3 5" id="KW-1133">Transmembrane helix</keyword>
<name>A0ABY4E4N2_9NEIS</name>
<dbReference type="Pfam" id="PF04172">
    <property type="entry name" value="LrgB"/>
    <property type="match status" value="1"/>
</dbReference>
<evidence type="ECO:0000313" key="6">
    <source>
        <dbReference type="EMBL" id="UOO90716.1"/>
    </source>
</evidence>
<proteinExistence type="predicted"/>
<reference evidence="6 7" key="1">
    <citation type="journal article" date="2022" name="Res Sq">
        <title>Evolution of multicellular longitudinally dividing oral cavity symbionts (Neisseriaceae).</title>
        <authorList>
            <person name="Nyongesa S."/>
            <person name="Weber P."/>
            <person name="Bernet E."/>
            <person name="Pullido F."/>
            <person name="Nieckarz M."/>
            <person name="Delaby M."/>
            <person name="Nieves C."/>
            <person name="Viehboeck T."/>
            <person name="Krause N."/>
            <person name="Rivera-Millot A."/>
            <person name="Nakamura A."/>
            <person name="Vischer N."/>
            <person name="VanNieuwenhze M."/>
            <person name="Brun Y."/>
            <person name="Cava F."/>
            <person name="Bulgheresi S."/>
            <person name="Veyrier F."/>
        </authorList>
    </citation>
    <scope>NUCLEOTIDE SEQUENCE [LARGE SCALE GENOMIC DNA]</scope>
    <source>
        <strain evidence="6 7">SN4</strain>
    </source>
</reference>
<sequence length="230" mass="24879">MNFFAQPLWILFVIIAVYQFSLWLRKTTGSVWLPPILTCTVLLIVYLKAFQVDYPYFQKGAEVIDFWLKPAVVVLAVPLYQQRQKIIQLWLPITASQILGSMVGLVSGVWLARLFGAADVVAVSLAAKSVTNPIALEITHSLNGIPAITAVGVIFAGLTGQILGFKILELLGIKSMSAQGLALGSASHALGINAAWQRGPEYAAYATLGLILNGILSAIIAPYLIPWLFA</sequence>
<evidence type="ECO:0000256" key="5">
    <source>
        <dbReference type="SAM" id="Phobius"/>
    </source>
</evidence>
<gene>
    <name evidence="6" type="ORF">LVJ82_07045</name>
</gene>